<dbReference type="RefSeq" id="XP_002113987.1">
    <property type="nucleotide sequence ID" value="XM_002113951.1"/>
</dbReference>
<dbReference type="AlphaFoldDB" id="B3S2D2"/>
<keyword evidence="1" id="KW-0472">Membrane</keyword>
<feature type="domain" description="Ig-like" evidence="3">
    <location>
        <begin position="36"/>
        <end position="142"/>
    </location>
</feature>
<dbReference type="EMBL" id="DS985247">
    <property type="protein sequence ID" value="EDV23077.1"/>
    <property type="molecule type" value="Genomic_DNA"/>
</dbReference>
<evidence type="ECO:0000256" key="2">
    <source>
        <dbReference type="SAM" id="SignalP"/>
    </source>
</evidence>
<proteinExistence type="predicted"/>
<accession>B3S2D2</accession>
<keyword evidence="1" id="KW-1133">Transmembrane helix</keyword>
<keyword evidence="5" id="KW-1185">Reference proteome</keyword>
<dbReference type="InterPro" id="IPR036116">
    <property type="entry name" value="FN3_sf"/>
</dbReference>
<keyword evidence="1" id="KW-0812">Transmembrane</keyword>
<feature type="signal peptide" evidence="2">
    <location>
        <begin position="1"/>
        <end position="22"/>
    </location>
</feature>
<dbReference type="SUPFAM" id="SSF49265">
    <property type="entry name" value="Fibronectin type III"/>
    <property type="match status" value="1"/>
</dbReference>
<evidence type="ECO:0000259" key="3">
    <source>
        <dbReference type="PROSITE" id="PS50835"/>
    </source>
</evidence>
<dbReference type="InParanoid" id="B3S2D2"/>
<dbReference type="Pfam" id="PF13895">
    <property type="entry name" value="Ig_2"/>
    <property type="match status" value="1"/>
</dbReference>
<evidence type="ECO:0000313" key="4">
    <source>
        <dbReference type="EMBL" id="EDV23077.1"/>
    </source>
</evidence>
<dbReference type="Proteomes" id="UP000009022">
    <property type="component" value="Unassembled WGS sequence"/>
</dbReference>
<dbReference type="KEGG" id="tad:TRIADDRAFT_57980"/>
<feature type="transmembrane region" description="Helical" evidence="1">
    <location>
        <begin position="478"/>
        <end position="502"/>
    </location>
</feature>
<dbReference type="GeneID" id="6755200"/>
<evidence type="ECO:0000313" key="5">
    <source>
        <dbReference type="Proteomes" id="UP000009022"/>
    </source>
</evidence>
<dbReference type="Gene3D" id="2.60.40.10">
    <property type="entry name" value="Immunoglobulins"/>
    <property type="match status" value="1"/>
</dbReference>
<keyword evidence="2" id="KW-0732">Signal</keyword>
<dbReference type="InterPro" id="IPR036179">
    <property type="entry name" value="Ig-like_dom_sf"/>
</dbReference>
<name>B3S2D2_TRIAD</name>
<feature type="chain" id="PRO_5002797220" description="Ig-like domain-containing protein" evidence="2">
    <location>
        <begin position="23"/>
        <end position="676"/>
    </location>
</feature>
<dbReference type="InterPro" id="IPR007110">
    <property type="entry name" value="Ig-like_dom"/>
</dbReference>
<dbReference type="InterPro" id="IPR013783">
    <property type="entry name" value="Ig-like_fold"/>
</dbReference>
<dbReference type="HOGENOM" id="CLU_406721_0_0_1"/>
<gene>
    <name evidence="4" type="ORF">TRIADDRAFT_57980</name>
</gene>
<dbReference type="CTD" id="6755200"/>
<protein>
    <recommendedName>
        <fullName evidence="3">Ig-like domain-containing protein</fullName>
    </recommendedName>
</protein>
<dbReference type="SUPFAM" id="SSF48726">
    <property type="entry name" value="Immunoglobulin"/>
    <property type="match status" value="1"/>
</dbReference>
<reference evidence="4 5" key="1">
    <citation type="journal article" date="2008" name="Nature">
        <title>The Trichoplax genome and the nature of placozoans.</title>
        <authorList>
            <person name="Srivastava M."/>
            <person name="Begovic E."/>
            <person name="Chapman J."/>
            <person name="Putnam N.H."/>
            <person name="Hellsten U."/>
            <person name="Kawashima T."/>
            <person name="Kuo A."/>
            <person name="Mitros T."/>
            <person name="Salamov A."/>
            <person name="Carpenter M.L."/>
            <person name="Signorovitch A.Y."/>
            <person name="Moreno M.A."/>
            <person name="Kamm K."/>
            <person name="Grimwood J."/>
            <person name="Schmutz J."/>
            <person name="Shapiro H."/>
            <person name="Grigoriev I.V."/>
            <person name="Buss L.W."/>
            <person name="Schierwater B."/>
            <person name="Dellaporta S.L."/>
            <person name="Rokhsar D.S."/>
        </authorList>
    </citation>
    <scope>NUCLEOTIDE SEQUENCE [LARGE SCALE GENOMIC DNA]</scope>
    <source>
        <strain evidence="4 5">Grell-BS-1999</strain>
    </source>
</reference>
<sequence length="676" mass="76677">MANPRLLTRLCITLLCCFLSSNKHFQRNMLSSKVMPSIGNVEGVLLRSLFLSPSGSIRVKDKSTLTLNCTTSSYNGTTNVENIQWFKIGDNNQSLLQPSGQRRAIRVGDHVVVQLHWNRINSTDNGRYRCQWSQFSQNNDVTVNVEGPPTLAITSVKTLSGYVYMRWKLYNSGNAPVLYQVSRTIVNNGIASTNLIIGCLNTTTSYCRTIAVDFIVDYCVRAVRNHDIVITACVLRYNAFDEVVPSPPINLHVIKDKGPYLNLTWATAQDYAIYYDRIVNHIRLCYDVRFPIHGNPTCLDLNKHRKAYSFNNNLLQYGYLYEFYLRTVAKNNKQSAPSSKIYTNYYESTPTGSPEKFMCNCKQPSFLKLKRNCSFTWEYPLQRRNGNLTHAYINLVPFNNPEGIEYRCIDGNKFQAEFILWTNTSYNGSIVVSNSIGNSSKAHCMIDLAYKPITVIPMTTDFVPYTSSYSPADQGSPLMVITTCVLSVCLSLLLLMLSIVLWRYYSSRRRKKTVTESSQNTHVQSRPLPPLPSNYDYVDVKDILKTDYTEWTDMHDQDTFLHDFPITDDKLPDVNILQSVKNKTIIKEPQNDIEVINNQVACIDNDYNTKKVYDLSPECKKEGSFSTSPGGGISLGYSSCRFEIKVASEELTSSSSSGEYMQVTLPPLRNENGTLE</sequence>
<dbReference type="PROSITE" id="PS50835">
    <property type="entry name" value="IG_LIKE"/>
    <property type="match status" value="1"/>
</dbReference>
<evidence type="ECO:0000256" key="1">
    <source>
        <dbReference type="SAM" id="Phobius"/>
    </source>
</evidence>
<organism evidence="4 5">
    <name type="scientific">Trichoplax adhaerens</name>
    <name type="common">Trichoplax reptans</name>
    <dbReference type="NCBI Taxonomy" id="10228"/>
    <lineage>
        <taxon>Eukaryota</taxon>
        <taxon>Metazoa</taxon>
        <taxon>Placozoa</taxon>
        <taxon>Uniplacotomia</taxon>
        <taxon>Trichoplacea</taxon>
        <taxon>Trichoplacidae</taxon>
        <taxon>Trichoplax</taxon>
    </lineage>
</organism>